<dbReference type="InterPro" id="IPR015003">
    <property type="entry name" value="DUF1853"/>
</dbReference>
<name>A0A5P1RCN2_9GAMM</name>
<dbReference type="EMBL" id="CP043869">
    <property type="protein sequence ID" value="QEQ97026.1"/>
    <property type="molecule type" value="Genomic_DNA"/>
</dbReference>
<dbReference type="OrthoDB" id="378654at2"/>
<reference evidence="1 2" key="1">
    <citation type="journal article" date="2019" name="Biochem. Eng. J.">
        <title>Metabolic engineering of the marine bacteria Neptunomonas concharum for the production of acetoin and meso-2,3-butanediol from acetate.</title>
        <authorList>
            <person name="Li W."/>
            <person name="Pu N."/>
            <person name="Liu C.-X."/>
            <person name="Yuan Q.-P."/>
            <person name="Li Z.-J."/>
        </authorList>
    </citation>
    <scope>NUCLEOTIDE SEQUENCE [LARGE SCALE GENOMIC DNA]</scope>
    <source>
        <strain evidence="1 2">JCM17730</strain>
    </source>
</reference>
<accession>A0A5P1RCN2</accession>
<evidence type="ECO:0000313" key="1">
    <source>
        <dbReference type="EMBL" id="QEQ97026.1"/>
    </source>
</evidence>
<organism evidence="1 2">
    <name type="scientific">Neptunomonas concharum</name>
    <dbReference type="NCBI Taxonomy" id="1031538"/>
    <lineage>
        <taxon>Bacteria</taxon>
        <taxon>Pseudomonadati</taxon>
        <taxon>Pseudomonadota</taxon>
        <taxon>Gammaproteobacteria</taxon>
        <taxon>Oceanospirillales</taxon>
        <taxon>Oceanospirillaceae</taxon>
        <taxon>Neptunomonas</taxon>
    </lineage>
</organism>
<evidence type="ECO:0000313" key="2">
    <source>
        <dbReference type="Proteomes" id="UP000324760"/>
    </source>
</evidence>
<dbReference type="AlphaFoldDB" id="A0A5P1RCN2"/>
<dbReference type="Proteomes" id="UP000324760">
    <property type="component" value="Chromosome"/>
</dbReference>
<keyword evidence="2" id="KW-1185">Reference proteome</keyword>
<gene>
    <name evidence="1" type="ORF">F0U83_10045</name>
</gene>
<dbReference type="Pfam" id="PF08907">
    <property type="entry name" value="DUF1853"/>
    <property type="match status" value="1"/>
</dbReference>
<sequence>MSDGLLVDIHKDLTWLYDAPPLLADTTMMANFNPADHRSHNVLSQEWRTYPCAPAYRLGKQFEDVVAALIRNSPSTKLLARNLTILDKKRTLGELDYLMQQAGGQILHLEVAIKFYLHHPQIHGLSSFIGPGGRDRLDIKQHRLQTHQLPLTKKAEVHQALLDLDLPFPTHRAALLTGYLFYPYRTYHTAYWPKITELHSDHYKGWWLRHSEIEQLGTRPNSDTYFVILPRHHWIAGLEHQKNPTPLTATELKNQVTGTYSPNMIVEAKEDKGRWQTISRGIIVKDSWPD</sequence>
<dbReference type="KEGG" id="ncu:F0U83_10045"/>
<proteinExistence type="predicted"/>
<dbReference type="RefSeq" id="WP_138987664.1">
    <property type="nucleotide sequence ID" value="NZ_CP043869.1"/>
</dbReference>
<protein>
    <submittedName>
        <fullName evidence="1">DUF1853 family protein</fullName>
    </submittedName>
</protein>